<dbReference type="EMBL" id="CAJJDN010000065">
    <property type="protein sequence ID" value="CAD8095667.1"/>
    <property type="molecule type" value="Genomic_DNA"/>
</dbReference>
<sequence>MNQQNIIEFYPRIVEQLKPILLNLYRNETLQNYHSIIQQIKTKFVLPEQIPLFVFPNAEKLSEFFFQNYQPIILDITSLYQKPNVKIKLYKNAIYFGELYQDMRQGQGVLIKENNQIYEGYFALDKKDGIGFEILKGNTFYHGHYVQGFPHGEGVYKSKSHSYIGQWQHGKKCGIGWSVGNNNDYFLGSWENGKFYGLGLHIFDSLYFGELINDLKYGYGEEYFPEGDIYKGQYKNGVPNGKGKYIWKNGNSYQGEFQNGLRWGEGFWEQKTEKGIQFYKGQYVNDKKNGHGHFHYSNGTEYIGEFNEDQRHGFGQIIWPEKAMYKGNWKYGLMDGEGIYTNENNKLQGIWKNNQFISQEKVRLSLNQFPLVNQLKDIVEDEEILSQIAEEPDNEKIGDIFKKITLQSKTTLSISDISKLPQLTSLQKQLDLSLCCQANSFTNQRTSSIGIQTEVNSTKKKLITELPSITKRKHILSSYRIDSKKIISKNNLRESFTNTNSPNTRENEFQNYSVHQSQEKKPSKVKQRLNLLSKFEEKVLKIRLEKQKLSPHKFENLWSKKVVNQARSIIYPPVWIPPSFHPQLCRKF</sequence>
<protein>
    <submittedName>
        <fullName evidence="2">Uncharacterized protein</fullName>
    </submittedName>
</protein>
<dbReference type="SMART" id="SM00698">
    <property type="entry name" value="MORN"/>
    <property type="match status" value="10"/>
</dbReference>
<evidence type="ECO:0000256" key="1">
    <source>
        <dbReference type="ARBA" id="ARBA00022737"/>
    </source>
</evidence>
<name>A0A8S1NQM6_9CILI</name>
<dbReference type="Pfam" id="PF02493">
    <property type="entry name" value="MORN"/>
    <property type="match status" value="9"/>
</dbReference>
<dbReference type="PANTHER" id="PTHR43215">
    <property type="entry name" value="RADIAL SPOKE HEAD 1 HOMOLOG"/>
    <property type="match status" value="1"/>
</dbReference>
<dbReference type="InterPro" id="IPR003409">
    <property type="entry name" value="MORN"/>
</dbReference>
<dbReference type="Proteomes" id="UP000692954">
    <property type="component" value="Unassembled WGS sequence"/>
</dbReference>
<accession>A0A8S1NQM6</accession>
<gene>
    <name evidence="2" type="ORF">PSON_ATCC_30995.1.T0650029</name>
</gene>
<keyword evidence="3" id="KW-1185">Reference proteome</keyword>
<keyword evidence="1" id="KW-0677">Repeat</keyword>
<dbReference type="AlphaFoldDB" id="A0A8S1NQM6"/>
<dbReference type="OrthoDB" id="291563at2759"/>
<dbReference type="PANTHER" id="PTHR43215:SF14">
    <property type="entry name" value="RADIAL SPOKE HEAD 1 HOMOLOG"/>
    <property type="match status" value="1"/>
</dbReference>
<reference evidence="2" key="1">
    <citation type="submission" date="2021-01" db="EMBL/GenBank/DDBJ databases">
        <authorList>
            <consortium name="Genoscope - CEA"/>
            <person name="William W."/>
        </authorList>
    </citation>
    <scope>NUCLEOTIDE SEQUENCE</scope>
</reference>
<evidence type="ECO:0000313" key="3">
    <source>
        <dbReference type="Proteomes" id="UP000692954"/>
    </source>
</evidence>
<proteinExistence type="predicted"/>
<comment type="caution">
    <text evidence="2">The sequence shown here is derived from an EMBL/GenBank/DDBJ whole genome shotgun (WGS) entry which is preliminary data.</text>
</comment>
<organism evidence="2 3">
    <name type="scientific">Paramecium sonneborni</name>
    <dbReference type="NCBI Taxonomy" id="65129"/>
    <lineage>
        <taxon>Eukaryota</taxon>
        <taxon>Sar</taxon>
        <taxon>Alveolata</taxon>
        <taxon>Ciliophora</taxon>
        <taxon>Intramacronucleata</taxon>
        <taxon>Oligohymenophorea</taxon>
        <taxon>Peniculida</taxon>
        <taxon>Parameciidae</taxon>
        <taxon>Paramecium</taxon>
    </lineage>
</organism>
<evidence type="ECO:0000313" key="2">
    <source>
        <dbReference type="EMBL" id="CAD8095667.1"/>
    </source>
</evidence>